<comment type="caution">
    <text evidence="1">The sequence shown here is derived from an EMBL/GenBank/DDBJ whole genome shotgun (WGS) entry which is preliminary data.</text>
</comment>
<reference evidence="1" key="1">
    <citation type="submission" date="2020-10" db="EMBL/GenBank/DDBJ databases">
        <title>Taxonomic study of unclassified bacteria belonging to the class Ktedonobacteria.</title>
        <authorList>
            <person name="Yabe S."/>
            <person name="Wang C.M."/>
            <person name="Zheng Y."/>
            <person name="Sakai Y."/>
            <person name="Cavaletti L."/>
            <person name="Monciardini P."/>
            <person name="Donadio S."/>
        </authorList>
    </citation>
    <scope>NUCLEOTIDE SEQUENCE</scope>
    <source>
        <strain evidence="1">ID150040</strain>
    </source>
</reference>
<sequence length="53" mass="6556">MKIDLIENKIRYLVEYMMFYTKETLLNKLNNLIRIDMKMRVKDLERSREAFPS</sequence>
<accession>A0A8J3N410</accession>
<evidence type="ECO:0000313" key="2">
    <source>
        <dbReference type="Proteomes" id="UP000597444"/>
    </source>
</evidence>
<evidence type="ECO:0000313" key="1">
    <source>
        <dbReference type="EMBL" id="GHO94810.1"/>
    </source>
</evidence>
<protein>
    <submittedName>
        <fullName evidence="1">Uncharacterized protein</fullName>
    </submittedName>
</protein>
<name>A0A8J3N410_9CHLR</name>
<dbReference type="AlphaFoldDB" id="A0A8J3N410"/>
<keyword evidence="2" id="KW-1185">Reference proteome</keyword>
<dbReference type="EMBL" id="BNJK01000001">
    <property type="protein sequence ID" value="GHO94810.1"/>
    <property type="molecule type" value="Genomic_DNA"/>
</dbReference>
<proteinExistence type="predicted"/>
<organism evidence="1 2">
    <name type="scientific">Reticulibacter mediterranei</name>
    <dbReference type="NCBI Taxonomy" id="2778369"/>
    <lineage>
        <taxon>Bacteria</taxon>
        <taxon>Bacillati</taxon>
        <taxon>Chloroflexota</taxon>
        <taxon>Ktedonobacteria</taxon>
        <taxon>Ktedonobacterales</taxon>
        <taxon>Reticulibacteraceae</taxon>
        <taxon>Reticulibacter</taxon>
    </lineage>
</organism>
<dbReference type="Proteomes" id="UP000597444">
    <property type="component" value="Unassembled WGS sequence"/>
</dbReference>
<gene>
    <name evidence="1" type="ORF">KSF_048580</name>
</gene>